<keyword evidence="14" id="KW-1185">Reference proteome</keyword>
<keyword evidence="3" id="KW-0328">Glycosyltransferase</keyword>
<evidence type="ECO:0000256" key="8">
    <source>
        <dbReference type="ARBA" id="ARBA00037904"/>
    </source>
</evidence>
<name>A0ABT9LTV6_9BACL</name>
<dbReference type="Gene3D" id="3.90.550.10">
    <property type="entry name" value="Spore Coat Polysaccharide Biosynthesis Protein SpsA, Chain A"/>
    <property type="match status" value="1"/>
</dbReference>
<dbReference type="SUPFAM" id="SSF53448">
    <property type="entry name" value="Nucleotide-diphospho-sugar transferases"/>
    <property type="match status" value="1"/>
</dbReference>
<evidence type="ECO:0000256" key="11">
    <source>
        <dbReference type="SAM" id="Phobius"/>
    </source>
</evidence>
<protein>
    <recommendedName>
        <fullName evidence="10">4,4'-diaponeurosporenoate glycosyltransferase</fullName>
    </recommendedName>
</protein>
<dbReference type="CDD" id="cd04179">
    <property type="entry name" value="DPM_DPG-synthase_like"/>
    <property type="match status" value="1"/>
</dbReference>
<dbReference type="PANTHER" id="PTHR43646:SF2">
    <property type="entry name" value="GLYCOSYLTRANSFERASE 2-LIKE DOMAIN-CONTAINING PROTEIN"/>
    <property type="match status" value="1"/>
</dbReference>
<evidence type="ECO:0000256" key="7">
    <source>
        <dbReference type="ARBA" id="ARBA00037281"/>
    </source>
</evidence>
<feature type="transmembrane region" description="Helical" evidence="11">
    <location>
        <begin position="315"/>
        <end position="333"/>
    </location>
</feature>
<feature type="transmembrane region" description="Helical" evidence="11">
    <location>
        <begin position="6"/>
        <end position="23"/>
    </location>
</feature>
<comment type="caution">
    <text evidence="13">The sequence shown here is derived from an EMBL/GenBank/DDBJ whole genome shotgun (WGS) entry which is preliminary data.</text>
</comment>
<evidence type="ECO:0000256" key="6">
    <source>
        <dbReference type="ARBA" id="ARBA00023136"/>
    </source>
</evidence>
<evidence type="ECO:0000256" key="5">
    <source>
        <dbReference type="ARBA" id="ARBA00022746"/>
    </source>
</evidence>
<evidence type="ECO:0000256" key="2">
    <source>
        <dbReference type="ARBA" id="ARBA00022475"/>
    </source>
</evidence>
<dbReference type="RefSeq" id="WP_306953225.1">
    <property type="nucleotide sequence ID" value="NZ_JAURUO010000002.1"/>
</dbReference>
<dbReference type="Proteomes" id="UP001229209">
    <property type="component" value="Unassembled WGS sequence"/>
</dbReference>
<evidence type="ECO:0000256" key="1">
    <source>
        <dbReference type="ARBA" id="ARBA00004236"/>
    </source>
</evidence>
<evidence type="ECO:0000256" key="3">
    <source>
        <dbReference type="ARBA" id="ARBA00022676"/>
    </source>
</evidence>
<keyword evidence="5" id="KW-0125">Carotenoid biosynthesis</keyword>
<keyword evidence="2" id="KW-1003">Cell membrane</keyword>
<organism evidence="13 14">
    <name type="scientific">Alicyclobacillus tolerans</name>
    <dbReference type="NCBI Taxonomy" id="90970"/>
    <lineage>
        <taxon>Bacteria</taxon>
        <taxon>Bacillati</taxon>
        <taxon>Bacillota</taxon>
        <taxon>Bacilli</taxon>
        <taxon>Bacillales</taxon>
        <taxon>Alicyclobacillaceae</taxon>
        <taxon>Alicyclobacillus</taxon>
    </lineage>
</organism>
<gene>
    <name evidence="13" type="ORF">J2S04_000620</name>
</gene>
<comment type="subcellular location">
    <subcellularLocation>
        <location evidence="1">Cell membrane</location>
    </subcellularLocation>
</comment>
<feature type="domain" description="Glycosyltransferase 2-like" evidence="12">
    <location>
        <begin position="54"/>
        <end position="176"/>
    </location>
</feature>
<keyword evidence="6 11" id="KW-0472">Membrane</keyword>
<evidence type="ECO:0000256" key="10">
    <source>
        <dbReference type="ARBA" id="ARBA00040345"/>
    </source>
</evidence>
<sequence length="388" mass="43931">MIVHLILPTVSFLAGIYLLFTMVRPIPRHPQPLPAVIGANVAPMLRKKYPMRISVIIPARNEEENLRTNLPLWMSAHELDPDLIAEIIVVDDSSTDRTAFIAMAAGAKVHSLRHSPRAWYGKTWALISGATRAKGDWLLFADADVYIEPGHLLQWLRNLPPTAAYYTVQPSHKHQESFEQLTLLANASTVLMMSKGALPPRQSGGFGPFSLTPKEVYFHVGSHLLVRSEILEQYRFAQKMSFYVPVINLLGGNTIFQNIHKNLNELWTSWVKTLAASALAEGNRWRSFLIVLWIMGLLSFWPIWLNSQQPTKSHFIAFSIAYFAEAALLLALLRRSGSFSVISASLFPISSLLLVIMFLHSVWKIMIVKQVEWKGKVWNIKRQENIKT</sequence>
<keyword evidence="4" id="KW-0808">Transferase</keyword>
<evidence type="ECO:0000256" key="9">
    <source>
        <dbReference type="ARBA" id="ARBA00038120"/>
    </source>
</evidence>
<feature type="transmembrane region" description="Helical" evidence="11">
    <location>
        <begin position="339"/>
        <end position="359"/>
    </location>
</feature>
<dbReference type="Pfam" id="PF00535">
    <property type="entry name" value="Glycos_transf_2"/>
    <property type="match status" value="1"/>
</dbReference>
<dbReference type="InterPro" id="IPR001173">
    <property type="entry name" value="Glyco_trans_2-like"/>
</dbReference>
<proteinExistence type="inferred from homology"/>
<comment type="function">
    <text evidence="7">Catalyzes the glycosylation of 4,4'-diaponeurosporenoate, i.e. the esterification of glucose at the C1'' position with the carboxyl group of 4,4'-diaponeurosporenic acid, to form glycosyl-4,4'-diaponeurosporenoate. This is a step in the biosynthesis of staphyloxanthin, an orange pigment present in most staphylococci strains.</text>
</comment>
<accession>A0ABT9LTV6</accession>
<keyword evidence="11" id="KW-0812">Transmembrane</keyword>
<comment type="pathway">
    <text evidence="8">Carotenoid biosynthesis; staphyloxanthin biosynthesis; staphyloxanthin from farnesyl diphosphate: step 4/5.</text>
</comment>
<dbReference type="PANTHER" id="PTHR43646">
    <property type="entry name" value="GLYCOSYLTRANSFERASE"/>
    <property type="match status" value="1"/>
</dbReference>
<evidence type="ECO:0000313" key="14">
    <source>
        <dbReference type="Proteomes" id="UP001229209"/>
    </source>
</evidence>
<keyword evidence="11" id="KW-1133">Transmembrane helix</keyword>
<feature type="transmembrane region" description="Helical" evidence="11">
    <location>
        <begin position="285"/>
        <end position="303"/>
    </location>
</feature>
<reference evidence="13 14" key="1">
    <citation type="submission" date="2023-07" db="EMBL/GenBank/DDBJ databases">
        <title>Genomic Encyclopedia of Type Strains, Phase IV (KMG-IV): sequencing the most valuable type-strain genomes for metagenomic binning, comparative biology and taxonomic classification.</title>
        <authorList>
            <person name="Goeker M."/>
        </authorList>
    </citation>
    <scope>NUCLEOTIDE SEQUENCE [LARGE SCALE GENOMIC DNA]</scope>
    <source>
        <strain evidence="13 14">DSM 25924</strain>
    </source>
</reference>
<dbReference type="InterPro" id="IPR029044">
    <property type="entry name" value="Nucleotide-diphossugar_trans"/>
</dbReference>
<evidence type="ECO:0000256" key="4">
    <source>
        <dbReference type="ARBA" id="ARBA00022679"/>
    </source>
</evidence>
<evidence type="ECO:0000313" key="13">
    <source>
        <dbReference type="EMBL" id="MDP9727693.1"/>
    </source>
</evidence>
<evidence type="ECO:0000259" key="12">
    <source>
        <dbReference type="Pfam" id="PF00535"/>
    </source>
</evidence>
<dbReference type="EMBL" id="JAURUO010000002">
    <property type="protein sequence ID" value="MDP9727693.1"/>
    <property type="molecule type" value="Genomic_DNA"/>
</dbReference>
<comment type="similarity">
    <text evidence="9">Belongs to the glycosyltransferase 2 family. CrtQ subfamily.</text>
</comment>